<evidence type="ECO:0000313" key="1">
    <source>
        <dbReference type="EMBL" id="MFC6768524.1"/>
    </source>
</evidence>
<feature type="non-terminal residue" evidence="1">
    <location>
        <position position="63"/>
    </location>
</feature>
<gene>
    <name evidence="1" type="ORF">ACFQE6_27000</name>
</gene>
<accession>A0ABD5SVD2</accession>
<comment type="caution">
    <text evidence="1">The sequence shown here is derived from an EMBL/GenBank/DDBJ whole genome shotgun (WGS) entry which is preliminary data.</text>
</comment>
<protein>
    <submittedName>
        <fullName evidence="1">Uncharacterized protein</fullName>
    </submittedName>
</protein>
<organism evidence="1 2">
    <name type="scientific">Natrinema soli</name>
    <dbReference type="NCBI Taxonomy" id="1930624"/>
    <lineage>
        <taxon>Archaea</taxon>
        <taxon>Methanobacteriati</taxon>
        <taxon>Methanobacteriota</taxon>
        <taxon>Stenosarchaea group</taxon>
        <taxon>Halobacteria</taxon>
        <taxon>Halobacteriales</taxon>
        <taxon>Natrialbaceae</taxon>
        <taxon>Natrinema</taxon>
    </lineage>
</organism>
<evidence type="ECO:0000313" key="2">
    <source>
        <dbReference type="Proteomes" id="UP001596383"/>
    </source>
</evidence>
<reference evidence="1 2" key="1">
    <citation type="journal article" date="2019" name="Int. J. Syst. Evol. Microbiol.">
        <title>The Global Catalogue of Microorganisms (GCM) 10K type strain sequencing project: providing services to taxonomists for standard genome sequencing and annotation.</title>
        <authorList>
            <consortium name="The Broad Institute Genomics Platform"/>
            <consortium name="The Broad Institute Genome Sequencing Center for Infectious Disease"/>
            <person name="Wu L."/>
            <person name="Ma J."/>
        </authorList>
    </citation>
    <scope>NUCLEOTIDE SEQUENCE [LARGE SCALE GENOMIC DNA]</scope>
    <source>
        <strain evidence="1 2">LMG 29247</strain>
    </source>
</reference>
<name>A0ABD5SVD2_9EURY</name>
<dbReference type="AlphaFoldDB" id="A0ABD5SVD2"/>
<sequence length="63" mass="6687">MGILELMLGKTDPGEQGVEGKSYALPKETHDFVYPVAVRREEVAAFAELLAAEADAPPLADAS</sequence>
<keyword evidence="2" id="KW-1185">Reference proteome</keyword>
<dbReference type="Proteomes" id="UP001596383">
    <property type="component" value="Unassembled WGS sequence"/>
</dbReference>
<proteinExistence type="predicted"/>
<dbReference type="EMBL" id="JBHSWV010000576">
    <property type="protein sequence ID" value="MFC6768524.1"/>
    <property type="molecule type" value="Genomic_DNA"/>
</dbReference>